<dbReference type="RefSeq" id="WP_343874233.1">
    <property type="nucleotide sequence ID" value="NZ_BAAAIX010000026.1"/>
</dbReference>
<name>A0ABW4RZB1_9ACTN</name>
<protein>
    <submittedName>
        <fullName evidence="1">SIMPL domain-containing protein</fullName>
    </submittedName>
</protein>
<dbReference type="Gene3D" id="3.30.110.170">
    <property type="entry name" value="Protein of unknown function (DUF541), domain 1"/>
    <property type="match status" value="1"/>
</dbReference>
<dbReference type="InterPro" id="IPR052022">
    <property type="entry name" value="26kDa_periplasmic_antigen"/>
</dbReference>
<organism evidence="1 2">
    <name type="scientific">Luteococcus peritonei</name>
    <dbReference type="NCBI Taxonomy" id="88874"/>
    <lineage>
        <taxon>Bacteria</taxon>
        <taxon>Bacillati</taxon>
        <taxon>Actinomycetota</taxon>
        <taxon>Actinomycetes</taxon>
        <taxon>Propionibacteriales</taxon>
        <taxon>Propionibacteriaceae</taxon>
        <taxon>Luteococcus</taxon>
    </lineage>
</organism>
<dbReference type="PANTHER" id="PTHR34387">
    <property type="entry name" value="SLR1258 PROTEIN"/>
    <property type="match status" value="1"/>
</dbReference>
<comment type="caution">
    <text evidence="1">The sequence shown here is derived from an EMBL/GenBank/DDBJ whole genome shotgun (WGS) entry which is preliminary data.</text>
</comment>
<dbReference type="PANTHER" id="PTHR34387:SF1">
    <property type="entry name" value="PERIPLASMIC IMMUNOGENIC PROTEIN"/>
    <property type="match status" value="1"/>
</dbReference>
<gene>
    <name evidence="1" type="ORF">ACFSCS_12865</name>
</gene>
<dbReference type="EMBL" id="JBHUFZ010000028">
    <property type="protein sequence ID" value="MFD1891064.1"/>
    <property type="molecule type" value="Genomic_DNA"/>
</dbReference>
<proteinExistence type="predicted"/>
<dbReference type="InterPro" id="IPR007497">
    <property type="entry name" value="SIMPL/DUF541"/>
</dbReference>
<dbReference type="Gene3D" id="3.30.70.2970">
    <property type="entry name" value="Protein of unknown function (DUF541), domain 2"/>
    <property type="match status" value="1"/>
</dbReference>
<reference evidence="2" key="1">
    <citation type="journal article" date="2019" name="Int. J. Syst. Evol. Microbiol.">
        <title>The Global Catalogue of Microorganisms (GCM) 10K type strain sequencing project: providing services to taxonomists for standard genome sequencing and annotation.</title>
        <authorList>
            <consortium name="The Broad Institute Genomics Platform"/>
            <consortium name="The Broad Institute Genome Sequencing Center for Infectious Disease"/>
            <person name="Wu L."/>
            <person name="Ma J."/>
        </authorList>
    </citation>
    <scope>NUCLEOTIDE SEQUENCE [LARGE SCALE GENOMIC DNA]</scope>
    <source>
        <strain evidence="2">CAIM 431</strain>
    </source>
</reference>
<accession>A0ABW4RZB1</accession>
<dbReference type="Proteomes" id="UP001597326">
    <property type="component" value="Unassembled WGS sequence"/>
</dbReference>
<evidence type="ECO:0000313" key="2">
    <source>
        <dbReference type="Proteomes" id="UP001597326"/>
    </source>
</evidence>
<dbReference type="Pfam" id="PF04402">
    <property type="entry name" value="SIMPL"/>
    <property type="match status" value="1"/>
</dbReference>
<keyword evidence="2" id="KW-1185">Reference proteome</keyword>
<evidence type="ECO:0000313" key="1">
    <source>
        <dbReference type="EMBL" id="MFD1891064.1"/>
    </source>
</evidence>
<sequence>MIISVAGEHQIRLAPELATVHLAVEVEGDEAGTVVAEAEDTTRDLLQRLAQLREAGAVERWTLEALTTTSWQAWGEQGRPGALRHRAQQLAEVVFTDFTALPTETSAWAAREGMVVRGVDWDVTEDTRRRHEAQVLAAAVEQAAERATVMARAAGRRQVDFLEIADPGLLSQPLAEQGVMMARMAKDGEEHTVQLSPAPVLLSARVQARFEA</sequence>